<evidence type="ECO:0000256" key="10">
    <source>
        <dbReference type="ARBA" id="ARBA00023065"/>
    </source>
</evidence>
<feature type="transmembrane region" description="Helical" evidence="14">
    <location>
        <begin position="461"/>
        <end position="484"/>
    </location>
</feature>
<evidence type="ECO:0000256" key="5">
    <source>
        <dbReference type="ARBA" id="ARBA00022519"/>
    </source>
</evidence>
<evidence type="ECO:0000313" key="16">
    <source>
        <dbReference type="Proteomes" id="UP000013047"/>
    </source>
</evidence>
<dbReference type="PANTHER" id="PTHR32024:SF2">
    <property type="entry name" value="TRK SYSTEM POTASSIUM UPTAKE PROTEIN TRKG-RELATED"/>
    <property type="match status" value="1"/>
</dbReference>
<dbReference type="Proteomes" id="UP000013047">
    <property type="component" value="Unassembled WGS sequence"/>
</dbReference>
<evidence type="ECO:0000256" key="9">
    <source>
        <dbReference type="ARBA" id="ARBA00022989"/>
    </source>
</evidence>
<gene>
    <name evidence="15" type="ORF">C667_04330</name>
</gene>
<evidence type="ECO:0000313" key="15">
    <source>
        <dbReference type="EMBL" id="ENO98350.1"/>
    </source>
</evidence>
<proteinExistence type="inferred from homology"/>
<feature type="binding site" evidence="13">
    <location>
        <position position="227"/>
    </location>
    <ligand>
        <name>K(+)</name>
        <dbReference type="ChEBI" id="CHEBI:29103"/>
    </ligand>
</feature>
<evidence type="ECO:0000256" key="1">
    <source>
        <dbReference type="ARBA" id="ARBA00004429"/>
    </source>
</evidence>
<sequence length="491" mass="53295">MSSDARARAYYPALNALGLIIMIFGLLMSFPLIVSAALGDGATLAYDQGLFVTFVAGLLLWVATRSKRRDLRVHDGFLLVAATWVVLPIFGALPLLAYIPDLGFTDAYFEAVSGLTATGATVLSGLEHLPISINLWRTFMHWVGGMGVIVLVVAILPLLGIGGRQLYKAEVPTPMKDSSLTPRIAETAKGLWLTYVLLTVACGFSLWWVGLEPWDAVIHAFSVAGLGGFSNRDASLGHFDSVGVELVTIGFALLAGLNYATHYLALVRRSAAPYRRDPEIPFYFGVLALSTAMLTVYLLAQGVFTDVGEALRYVAFHVVSISTSLGLATHDYTLWPMFAQIWILFLGSFVACSGSTGGGIKMMRAMILYKQVFREIVRSLHPNAVRPVRMGRNPVPENILHAVLGFSFMYMVSIVSLTLVLSAAGLELVTAFSAVVACLNNTGPGLGLVGPASNYQALGDFHKWVLCFAMILGRLEIFTFLVVLTPTFWRR</sequence>
<keyword evidence="11 12" id="KW-0472">Membrane</keyword>
<dbReference type="RefSeq" id="WP_004357573.1">
    <property type="nucleotide sequence ID" value="NZ_AMXF01000015.1"/>
</dbReference>
<comment type="caution">
    <text evidence="15">The sequence shown here is derived from an EMBL/GenBank/DDBJ whole genome shotgun (WGS) entry which is preliminary data.</text>
</comment>
<comment type="function">
    <text evidence="12">Low-affinity potassium transport system. Interacts with Trk system potassium uptake protein TrkA.</text>
</comment>
<protein>
    <recommendedName>
        <fullName evidence="12">Trk system potassium uptake protein</fullName>
    </recommendedName>
</protein>
<dbReference type="PANTHER" id="PTHR32024">
    <property type="entry name" value="TRK SYSTEM POTASSIUM UPTAKE PROTEIN TRKG-RELATED"/>
    <property type="match status" value="1"/>
</dbReference>
<name>N6Z390_9RHOO</name>
<feature type="transmembrane region" description="Helical" evidence="14">
    <location>
        <begin position="44"/>
        <end position="64"/>
    </location>
</feature>
<feature type="transmembrane region" description="Helical" evidence="14">
    <location>
        <begin position="280"/>
        <end position="299"/>
    </location>
</feature>
<evidence type="ECO:0000256" key="4">
    <source>
        <dbReference type="ARBA" id="ARBA00022475"/>
    </source>
</evidence>
<keyword evidence="10 12" id="KW-0406">Ion transport</keyword>
<keyword evidence="16" id="KW-1185">Reference proteome</keyword>
<evidence type="ECO:0000256" key="7">
    <source>
        <dbReference type="ARBA" id="ARBA00022692"/>
    </source>
</evidence>
<feature type="transmembrane region" description="Helical" evidence="14">
    <location>
        <begin position="242"/>
        <end position="260"/>
    </location>
</feature>
<dbReference type="AlphaFoldDB" id="N6Z390"/>
<comment type="subcellular location">
    <subcellularLocation>
        <location evidence="1 12">Cell inner membrane</location>
        <topology evidence="1 12">Multi-pass membrane protein</topology>
    </subcellularLocation>
</comment>
<evidence type="ECO:0000256" key="3">
    <source>
        <dbReference type="ARBA" id="ARBA00022448"/>
    </source>
</evidence>
<keyword evidence="8 12" id="KW-0630">Potassium</keyword>
<dbReference type="PIRSF" id="PIRSF006247">
    <property type="entry name" value="TrkH"/>
    <property type="match status" value="1"/>
</dbReference>
<feature type="transmembrane region" description="Helical" evidence="14">
    <location>
        <begin position="341"/>
        <end position="360"/>
    </location>
</feature>
<dbReference type="Pfam" id="PF02386">
    <property type="entry name" value="TrkH"/>
    <property type="match status" value="1"/>
</dbReference>
<keyword evidence="4 12" id="KW-1003">Cell membrane</keyword>
<evidence type="ECO:0000256" key="2">
    <source>
        <dbReference type="ARBA" id="ARBA00009137"/>
    </source>
</evidence>
<feature type="binding site" evidence="13">
    <location>
        <position position="441"/>
    </location>
    <ligand>
        <name>K(+)</name>
        <dbReference type="ChEBI" id="CHEBI:29103"/>
    </ligand>
</feature>
<keyword evidence="3 12" id="KW-0813">Transport</keyword>
<dbReference type="GO" id="GO:0015379">
    <property type="term" value="F:potassium:chloride symporter activity"/>
    <property type="evidence" value="ECO:0007669"/>
    <property type="project" value="InterPro"/>
</dbReference>
<dbReference type="EMBL" id="AMXF01000015">
    <property type="protein sequence ID" value="ENO98350.1"/>
    <property type="molecule type" value="Genomic_DNA"/>
</dbReference>
<evidence type="ECO:0000256" key="6">
    <source>
        <dbReference type="ARBA" id="ARBA00022538"/>
    </source>
</evidence>
<keyword evidence="9 14" id="KW-1133">Transmembrane helix</keyword>
<feature type="transmembrane region" description="Helical" evidence="14">
    <location>
        <begin position="399"/>
        <end position="424"/>
    </location>
</feature>
<evidence type="ECO:0000256" key="14">
    <source>
        <dbReference type="SAM" id="Phobius"/>
    </source>
</evidence>
<organism evidence="15 16">
    <name type="scientific">Thauera phenylacetica B4P</name>
    <dbReference type="NCBI Taxonomy" id="1234382"/>
    <lineage>
        <taxon>Bacteria</taxon>
        <taxon>Pseudomonadati</taxon>
        <taxon>Pseudomonadota</taxon>
        <taxon>Betaproteobacteria</taxon>
        <taxon>Rhodocyclales</taxon>
        <taxon>Zoogloeaceae</taxon>
        <taxon>Thauera</taxon>
    </lineage>
</organism>
<feature type="transmembrane region" description="Helical" evidence="14">
    <location>
        <begin position="139"/>
        <end position="159"/>
    </location>
</feature>
<feature type="transmembrane region" description="Helical" evidence="14">
    <location>
        <begin position="12"/>
        <end position="38"/>
    </location>
</feature>
<keyword evidence="7 14" id="KW-0812">Transmembrane</keyword>
<dbReference type="GO" id="GO:0046872">
    <property type="term" value="F:metal ion binding"/>
    <property type="evidence" value="ECO:0007669"/>
    <property type="project" value="UniProtKB-KW"/>
</dbReference>
<accession>N6Z390</accession>
<keyword evidence="6 12" id="KW-0633">Potassium transport</keyword>
<keyword evidence="13" id="KW-0479">Metal-binding</keyword>
<dbReference type="GO" id="GO:0005886">
    <property type="term" value="C:plasma membrane"/>
    <property type="evidence" value="ECO:0007669"/>
    <property type="project" value="UniProtKB-SubCell"/>
</dbReference>
<feature type="binding site" evidence="13">
    <location>
        <position position="118"/>
    </location>
    <ligand>
        <name>K(+)</name>
        <dbReference type="ChEBI" id="CHEBI:29103"/>
    </ligand>
</feature>
<evidence type="ECO:0000256" key="13">
    <source>
        <dbReference type="PIRSR" id="PIRSR006247-1"/>
    </source>
</evidence>
<dbReference type="OrthoDB" id="9810952at2"/>
<evidence type="ECO:0000256" key="11">
    <source>
        <dbReference type="ARBA" id="ARBA00023136"/>
    </source>
</evidence>
<feature type="transmembrane region" description="Helical" evidence="14">
    <location>
        <begin position="76"/>
        <end position="99"/>
    </location>
</feature>
<reference evidence="15 16" key="1">
    <citation type="submission" date="2012-09" db="EMBL/GenBank/DDBJ databases">
        <title>Draft Genome Sequences of 6 Strains from Genus Thauera.</title>
        <authorList>
            <person name="Liu B."/>
            <person name="Shapleigh J.P."/>
            <person name="Frostegard A.H."/>
        </authorList>
    </citation>
    <scope>NUCLEOTIDE SEQUENCE [LARGE SCALE GENOMIC DNA]</scope>
    <source>
        <strain evidence="15 16">B4P</strain>
    </source>
</reference>
<evidence type="ECO:0000256" key="8">
    <source>
        <dbReference type="ARBA" id="ARBA00022958"/>
    </source>
</evidence>
<keyword evidence="5 12" id="KW-0997">Cell inner membrane</keyword>
<feature type="binding site" evidence="13">
    <location>
        <position position="226"/>
    </location>
    <ligand>
        <name>K(+)</name>
        <dbReference type="ChEBI" id="CHEBI:29103"/>
    </ligand>
</feature>
<dbReference type="InterPro" id="IPR004772">
    <property type="entry name" value="TrkH"/>
</dbReference>
<comment type="similarity">
    <text evidence="2 12">Belongs to the TrkH potassium transport family.</text>
</comment>
<dbReference type="InterPro" id="IPR003445">
    <property type="entry name" value="Cat_transpt"/>
</dbReference>
<evidence type="ECO:0000256" key="12">
    <source>
        <dbReference type="PIRNR" id="PIRNR006247"/>
    </source>
</evidence>
<feature type="transmembrane region" description="Helical" evidence="14">
    <location>
        <begin position="190"/>
        <end position="208"/>
    </location>
</feature>